<dbReference type="PANTHER" id="PTHR38009:SF1">
    <property type="entry name" value="CONSERVED HYPOTHETICAL PHAGE TAIL PROTEIN"/>
    <property type="match status" value="1"/>
</dbReference>
<reference evidence="1 2" key="1">
    <citation type="submission" date="2020-08" db="EMBL/GenBank/DDBJ databases">
        <title>Genomic Encyclopedia of Type Strains, Phase IV (KMG-IV): sequencing the most valuable type-strain genomes for metagenomic binning, comparative biology and taxonomic classification.</title>
        <authorList>
            <person name="Goeker M."/>
        </authorList>
    </citation>
    <scope>NUCLEOTIDE SEQUENCE [LARGE SCALE GENOMIC DNA]</scope>
    <source>
        <strain evidence="1 2">DSM 102983</strain>
    </source>
</reference>
<protein>
    <submittedName>
        <fullName evidence="1">Phage tail-like protein</fullName>
    </submittedName>
</protein>
<dbReference type="InterPro" id="IPR010667">
    <property type="entry name" value="Phage_T4_Gp19"/>
</dbReference>
<name>A0ABR6KRV3_9BACT</name>
<evidence type="ECO:0000313" key="2">
    <source>
        <dbReference type="Proteomes" id="UP000533637"/>
    </source>
</evidence>
<dbReference type="RefSeq" id="WP_122354422.1">
    <property type="nucleotide sequence ID" value="NZ_BMPB01000008.1"/>
</dbReference>
<dbReference type="InterPro" id="IPR011747">
    <property type="entry name" value="CHP02241"/>
</dbReference>
<gene>
    <name evidence="1" type="ORF">GGQ57_003538</name>
</gene>
<dbReference type="Pfam" id="PF06841">
    <property type="entry name" value="Phage_T4_gp19"/>
    <property type="match status" value="1"/>
</dbReference>
<organism evidence="1 2">
    <name type="scientific">Parabacteroides faecis</name>
    <dbReference type="NCBI Taxonomy" id="1217282"/>
    <lineage>
        <taxon>Bacteria</taxon>
        <taxon>Pseudomonadati</taxon>
        <taxon>Bacteroidota</taxon>
        <taxon>Bacteroidia</taxon>
        <taxon>Bacteroidales</taxon>
        <taxon>Tannerellaceae</taxon>
        <taxon>Parabacteroides</taxon>
    </lineage>
</organism>
<dbReference type="Proteomes" id="UP000533637">
    <property type="component" value="Unassembled WGS sequence"/>
</dbReference>
<sequence length="156" mass="17659">MGELSDFFPPAVSFYFSVAFVIPFRALIEIPFMEVGGLTTEMTTEELKEGGENSFSYQLPVRIKHGNLILKRPIENMLTDLLEAWSASSLHGELVTNVVPIDVTISLIDAYKLPHRMWYVTNAYPVKCDNNPFASNKNELAMESLELAYNKILRII</sequence>
<accession>A0ABR6KRV3</accession>
<evidence type="ECO:0000313" key="1">
    <source>
        <dbReference type="EMBL" id="MBB4623622.1"/>
    </source>
</evidence>
<dbReference type="NCBIfam" id="TIGR02241">
    <property type="entry name" value="conserved hypothetical phage tail region protein"/>
    <property type="match status" value="1"/>
</dbReference>
<dbReference type="PANTHER" id="PTHR38009">
    <property type="entry name" value="CONSERVED HYPOTHETICAL PHAGE TAIL PROTEIN"/>
    <property type="match status" value="1"/>
</dbReference>
<keyword evidence="2" id="KW-1185">Reference proteome</keyword>
<dbReference type="EMBL" id="JACHOC010000007">
    <property type="protein sequence ID" value="MBB4623622.1"/>
    <property type="molecule type" value="Genomic_DNA"/>
</dbReference>
<proteinExistence type="predicted"/>
<comment type="caution">
    <text evidence="1">The sequence shown here is derived from an EMBL/GenBank/DDBJ whole genome shotgun (WGS) entry which is preliminary data.</text>
</comment>